<dbReference type="AlphaFoldDB" id="A0A0L0FCS5"/>
<dbReference type="EMBL" id="KQ244568">
    <property type="protein sequence ID" value="KNC74276.1"/>
    <property type="molecule type" value="Genomic_DNA"/>
</dbReference>
<feature type="region of interest" description="Disordered" evidence="1">
    <location>
        <begin position="61"/>
        <end position="95"/>
    </location>
</feature>
<dbReference type="GeneID" id="25913675"/>
<evidence type="ECO:0000313" key="3">
    <source>
        <dbReference type="Proteomes" id="UP000054560"/>
    </source>
</evidence>
<evidence type="ECO:0000313" key="2">
    <source>
        <dbReference type="EMBL" id="KNC74276.1"/>
    </source>
</evidence>
<gene>
    <name evidence="2" type="ORF">SARC_13171</name>
</gene>
<sequence>MLLCLPRLDDNSRRSHSAIRIVLSVIITAVSRHTHKSPENLYTGELTYNEFKENMLQRFDPDAPANLRTPLPPPKSDRQTELDAEMERLSELKKK</sequence>
<reference evidence="2 3" key="1">
    <citation type="submission" date="2011-02" db="EMBL/GenBank/DDBJ databases">
        <title>The Genome Sequence of Sphaeroforma arctica JP610.</title>
        <authorList>
            <consortium name="The Broad Institute Genome Sequencing Platform"/>
            <person name="Russ C."/>
            <person name="Cuomo C."/>
            <person name="Young S.K."/>
            <person name="Zeng Q."/>
            <person name="Gargeya S."/>
            <person name="Alvarado L."/>
            <person name="Berlin A."/>
            <person name="Chapman S.B."/>
            <person name="Chen Z."/>
            <person name="Freedman E."/>
            <person name="Gellesch M."/>
            <person name="Goldberg J."/>
            <person name="Griggs A."/>
            <person name="Gujja S."/>
            <person name="Heilman E."/>
            <person name="Heiman D."/>
            <person name="Howarth C."/>
            <person name="Mehta T."/>
            <person name="Neiman D."/>
            <person name="Pearson M."/>
            <person name="Roberts A."/>
            <person name="Saif S."/>
            <person name="Shea T."/>
            <person name="Shenoy N."/>
            <person name="Sisk P."/>
            <person name="Stolte C."/>
            <person name="Sykes S."/>
            <person name="White J."/>
            <person name="Yandava C."/>
            <person name="Burger G."/>
            <person name="Gray M.W."/>
            <person name="Holland P.W.H."/>
            <person name="King N."/>
            <person name="Lang F.B.F."/>
            <person name="Roger A.J."/>
            <person name="Ruiz-Trillo I."/>
            <person name="Haas B."/>
            <person name="Nusbaum C."/>
            <person name="Birren B."/>
        </authorList>
    </citation>
    <scope>NUCLEOTIDE SEQUENCE [LARGE SCALE GENOMIC DNA]</scope>
    <source>
        <strain evidence="2 3">JP610</strain>
    </source>
</reference>
<protein>
    <submittedName>
        <fullName evidence="2">Uncharacterized protein</fullName>
    </submittedName>
</protein>
<proteinExistence type="predicted"/>
<keyword evidence="3" id="KW-1185">Reference proteome</keyword>
<evidence type="ECO:0000256" key="1">
    <source>
        <dbReference type="SAM" id="MobiDB-lite"/>
    </source>
</evidence>
<feature type="compositionally biased region" description="Basic and acidic residues" evidence="1">
    <location>
        <begin position="75"/>
        <end position="95"/>
    </location>
</feature>
<dbReference type="RefSeq" id="XP_014148178.1">
    <property type="nucleotide sequence ID" value="XM_014292703.1"/>
</dbReference>
<dbReference type="Proteomes" id="UP000054560">
    <property type="component" value="Unassembled WGS sequence"/>
</dbReference>
<name>A0A0L0FCS5_9EUKA</name>
<accession>A0A0L0FCS5</accession>
<organism evidence="2 3">
    <name type="scientific">Sphaeroforma arctica JP610</name>
    <dbReference type="NCBI Taxonomy" id="667725"/>
    <lineage>
        <taxon>Eukaryota</taxon>
        <taxon>Ichthyosporea</taxon>
        <taxon>Ichthyophonida</taxon>
        <taxon>Sphaeroforma</taxon>
    </lineage>
</organism>